<evidence type="ECO:0000313" key="3">
    <source>
        <dbReference type="Proteomes" id="UP001551329"/>
    </source>
</evidence>
<keyword evidence="3" id="KW-1185">Reference proteome</keyword>
<sequence>MYRYGYERGYRKSIGRRGLLALTGVVTATALATTMASAAPPAPVTSTAPTASPALAGLVTPGGREAAVVRALERVAHPLRSTAPAGPTGDLRALSGAVGDAKVVGLGEATHGSHEFFAMKERVFRHLVEERGFTTFALEMSWSAGLRIDEYLQGGPGDPRQIARETLAGSPWEREEFVSLIGWMREHNRRHPDHRVHFMGDDLGAPKLGDDIFERVLASARETRPDALPRLTELYGGLRPFDDVFAYLRKPIAEREANAERAQEALDLLAEPRKGDGEDYAWTVQHARNIAQTFAFATVDLTDPASVTVAERLRDQAMADNVLWWQRHTGHKMLLSAHNGHVGYLSTHPDTYPRTQGAVLRDRLGSDYAAIGFTFAGGSFLTKDTSLDGEWEPVTVPAAVRGMNEYTLDRVRHRDFYVDLRTAPTAARAWLDRARPVYDAGSTFTPDPLPTLALGRAYDVLIHLHRVRAADKLPSPSYEPAG</sequence>
<dbReference type="Proteomes" id="UP001551329">
    <property type="component" value="Unassembled WGS sequence"/>
</dbReference>
<dbReference type="InterPro" id="IPR014622">
    <property type="entry name" value="UCP036794_erythomycin"/>
</dbReference>
<dbReference type="Gene3D" id="3.30.1870.10">
    <property type="entry name" value="EreA-like, domain 2"/>
    <property type="match status" value="1"/>
</dbReference>
<reference evidence="2 3" key="1">
    <citation type="submission" date="2024-06" db="EMBL/GenBank/DDBJ databases">
        <title>The Natural Products Discovery Center: Release of the First 8490 Sequenced Strains for Exploring Actinobacteria Biosynthetic Diversity.</title>
        <authorList>
            <person name="Kalkreuter E."/>
            <person name="Kautsar S.A."/>
            <person name="Yang D."/>
            <person name="Bader C.D."/>
            <person name="Teijaro C.N."/>
            <person name="Fluegel L."/>
            <person name="Davis C.M."/>
            <person name="Simpson J.R."/>
            <person name="Lauterbach L."/>
            <person name="Steele A.D."/>
            <person name="Gui C."/>
            <person name="Meng S."/>
            <person name="Li G."/>
            <person name="Viehrig K."/>
            <person name="Ye F."/>
            <person name="Su P."/>
            <person name="Kiefer A.F."/>
            <person name="Nichols A."/>
            <person name="Cepeda A.J."/>
            <person name="Yan W."/>
            <person name="Fan B."/>
            <person name="Jiang Y."/>
            <person name="Adhikari A."/>
            <person name="Zheng C.-J."/>
            <person name="Schuster L."/>
            <person name="Cowan T.M."/>
            <person name="Smanski M.J."/>
            <person name="Chevrette M.G."/>
            <person name="De Carvalho L.P.S."/>
            <person name="Shen B."/>
        </authorList>
    </citation>
    <scope>NUCLEOTIDE SEQUENCE [LARGE SCALE GENOMIC DNA]</scope>
    <source>
        <strain evidence="2 3">NPDC045974</strain>
    </source>
</reference>
<accession>A0ABV3C741</accession>
<name>A0ABV3C741_9ACTN</name>
<comment type="caution">
    <text evidence="2">The sequence shown here is derived from an EMBL/GenBank/DDBJ whole genome shotgun (WGS) entry which is preliminary data.</text>
</comment>
<dbReference type="InterPro" id="IPR052036">
    <property type="entry name" value="Hydrolase/PRTase-associated"/>
</dbReference>
<dbReference type="Gene3D" id="1.20.1440.30">
    <property type="entry name" value="Biosynthetic Protein domain"/>
    <property type="match status" value="1"/>
</dbReference>
<gene>
    <name evidence="2" type="ORF">AB0A88_08215</name>
</gene>
<dbReference type="EMBL" id="JBEZAE010000003">
    <property type="protein sequence ID" value="MEU7070115.1"/>
    <property type="molecule type" value="Genomic_DNA"/>
</dbReference>
<organism evidence="2 3">
    <name type="scientific">Streptomyces narbonensis</name>
    <dbReference type="NCBI Taxonomy" id="67333"/>
    <lineage>
        <taxon>Bacteria</taxon>
        <taxon>Bacillati</taxon>
        <taxon>Actinomycetota</taxon>
        <taxon>Actinomycetes</taxon>
        <taxon>Kitasatosporales</taxon>
        <taxon>Streptomycetaceae</taxon>
        <taxon>Streptomyces</taxon>
    </lineage>
</organism>
<dbReference type="PANTHER" id="PTHR31299:SF0">
    <property type="entry name" value="ESTERASE, PUTATIVE (AFU_ORTHOLOGUE AFUA_1G05850)-RELATED"/>
    <property type="match status" value="1"/>
</dbReference>
<dbReference type="InterPro" id="IPR007815">
    <property type="entry name" value="Emycin_Estase"/>
</dbReference>
<protein>
    <submittedName>
        <fullName evidence="2">Erythromycin esterase family protein</fullName>
    </submittedName>
</protein>
<dbReference type="RefSeq" id="WP_358469643.1">
    <property type="nucleotide sequence ID" value="NZ_JBEZAE010000003.1"/>
</dbReference>
<feature type="signal peptide" evidence="1">
    <location>
        <begin position="1"/>
        <end position="38"/>
    </location>
</feature>
<keyword evidence="1" id="KW-0732">Signal</keyword>
<dbReference type="CDD" id="cd14728">
    <property type="entry name" value="Ere-like"/>
    <property type="match status" value="1"/>
</dbReference>
<dbReference type="Pfam" id="PF05139">
    <property type="entry name" value="Erythro_esteras"/>
    <property type="match status" value="1"/>
</dbReference>
<evidence type="ECO:0000313" key="2">
    <source>
        <dbReference type="EMBL" id="MEU7070115.1"/>
    </source>
</evidence>
<dbReference type="PANTHER" id="PTHR31299">
    <property type="entry name" value="ESTERASE, PUTATIVE (AFU_ORTHOLOGUE AFUA_1G05850)-RELATED"/>
    <property type="match status" value="1"/>
</dbReference>
<dbReference type="SUPFAM" id="SSF159501">
    <property type="entry name" value="EreA/ChaN-like"/>
    <property type="match status" value="1"/>
</dbReference>
<feature type="chain" id="PRO_5046593386" evidence="1">
    <location>
        <begin position="39"/>
        <end position="482"/>
    </location>
</feature>
<dbReference type="Gene3D" id="3.40.1660.10">
    <property type="entry name" value="EreA-like (biosynthetic domain)"/>
    <property type="match status" value="1"/>
</dbReference>
<evidence type="ECO:0000256" key="1">
    <source>
        <dbReference type="SAM" id="SignalP"/>
    </source>
</evidence>
<dbReference type="PIRSF" id="PIRSF036794">
    <property type="entry name" value="UCP_erythr_ester"/>
    <property type="match status" value="1"/>
</dbReference>
<proteinExistence type="predicted"/>